<dbReference type="GO" id="GO:0003677">
    <property type="term" value="F:DNA binding"/>
    <property type="evidence" value="ECO:0007669"/>
    <property type="project" value="InterPro"/>
</dbReference>
<reference evidence="2" key="1">
    <citation type="submission" date="2013-07" db="EMBL/GenBank/DDBJ databases">
        <title>Sub-species coevolution in mutualistic symbiosis.</title>
        <authorList>
            <person name="Murfin K."/>
            <person name="Klassen J."/>
            <person name="Lee M."/>
            <person name="Forst S."/>
            <person name="Stock P."/>
            <person name="Goodrich-Blair H."/>
        </authorList>
    </citation>
    <scope>NUCLEOTIDE SEQUENCE [LARGE SCALE GENOMIC DNA]</scope>
    <source>
        <strain evidence="2">Puntauvense</strain>
    </source>
</reference>
<accession>A0A077NK58</accession>
<dbReference type="Pfam" id="PF01609">
    <property type="entry name" value="DDE_Tnp_1"/>
    <property type="match status" value="1"/>
</dbReference>
<evidence type="ECO:0000259" key="1">
    <source>
        <dbReference type="Pfam" id="PF01609"/>
    </source>
</evidence>
<gene>
    <name evidence="2" type="ORF">XBP1_410002</name>
</gene>
<sequence>MDSQGLPHAVVVTTANVTDREGALDALAGHQDNLGKLKCLLTDGGYTGDRFALSIKLLCGATVQVVQRHELHTFTVIPKRWVVERSFSWLEKCRRLWKNCERKLNTSLQMVNLAFLVVVLKRL</sequence>
<dbReference type="NCBIfam" id="NF033580">
    <property type="entry name" value="transpos_IS5_3"/>
    <property type="match status" value="1"/>
</dbReference>
<dbReference type="EMBL" id="CBSW010000245">
    <property type="protein sequence ID" value="CDG98677.1"/>
    <property type="molecule type" value="Genomic_DNA"/>
</dbReference>
<evidence type="ECO:0000313" key="2">
    <source>
        <dbReference type="EMBL" id="CDG98677.1"/>
    </source>
</evidence>
<organism evidence="2 3">
    <name type="scientific">Xenorhabdus bovienii str. puntauvense</name>
    <dbReference type="NCBI Taxonomy" id="1398201"/>
    <lineage>
        <taxon>Bacteria</taxon>
        <taxon>Pseudomonadati</taxon>
        <taxon>Pseudomonadota</taxon>
        <taxon>Gammaproteobacteria</taxon>
        <taxon>Enterobacterales</taxon>
        <taxon>Morganellaceae</taxon>
        <taxon>Xenorhabdus</taxon>
    </lineage>
</organism>
<protein>
    <submittedName>
        <fullName evidence="2">Transposase</fullName>
    </submittedName>
</protein>
<dbReference type="GO" id="GO:0006313">
    <property type="term" value="P:DNA transposition"/>
    <property type="evidence" value="ECO:0007669"/>
    <property type="project" value="InterPro"/>
</dbReference>
<proteinExistence type="predicted"/>
<dbReference type="PANTHER" id="PTHR30007">
    <property type="entry name" value="PHP DOMAIN PROTEIN"/>
    <property type="match status" value="1"/>
</dbReference>
<name>A0A077NK58_XENBV</name>
<dbReference type="Proteomes" id="UP000028511">
    <property type="component" value="Unassembled WGS sequence"/>
</dbReference>
<dbReference type="HOGENOM" id="CLU_055261_0_3_6"/>
<dbReference type="PANTHER" id="PTHR30007:SF0">
    <property type="entry name" value="TRANSPOSASE"/>
    <property type="match status" value="1"/>
</dbReference>
<dbReference type="InterPro" id="IPR002559">
    <property type="entry name" value="Transposase_11"/>
</dbReference>
<dbReference type="AlphaFoldDB" id="A0A077NK58"/>
<evidence type="ECO:0000313" key="3">
    <source>
        <dbReference type="Proteomes" id="UP000028511"/>
    </source>
</evidence>
<comment type="caution">
    <text evidence="2">The sequence shown here is derived from an EMBL/GenBank/DDBJ whole genome shotgun (WGS) entry which is preliminary data.</text>
</comment>
<dbReference type="GO" id="GO:0004803">
    <property type="term" value="F:transposase activity"/>
    <property type="evidence" value="ECO:0007669"/>
    <property type="project" value="InterPro"/>
</dbReference>
<feature type="domain" description="Transposase IS4-like" evidence="1">
    <location>
        <begin position="3"/>
        <end position="116"/>
    </location>
</feature>